<keyword evidence="14" id="KW-1185">Reference proteome</keyword>
<comment type="caution">
    <text evidence="13">The sequence shown here is derived from an EMBL/GenBank/DDBJ whole genome shotgun (WGS) entry which is preliminary data.</text>
</comment>
<dbReference type="GO" id="GO:0006465">
    <property type="term" value="P:signal peptide processing"/>
    <property type="evidence" value="ECO:0007669"/>
    <property type="project" value="TreeGrafter"/>
</dbReference>
<keyword evidence="7 10" id="KW-0472">Membrane</keyword>
<comment type="subcellular location">
    <subcellularLocation>
        <location evidence="1">Cell inner membrane</location>
        <topology evidence="1">Multi-pass membrane protein</topology>
    </subcellularLocation>
    <subcellularLocation>
        <location evidence="9">Cell membrane</location>
        <topology evidence="9">Multi-pass membrane protein</topology>
    </subcellularLocation>
</comment>
<feature type="transmembrane region" description="Helical" evidence="10">
    <location>
        <begin position="12"/>
        <end position="36"/>
    </location>
</feature>
<evidence type="ECO:0000259" key="11">
    <source>
        <dbReference type="Pfam" id="PF01478"/>
    </source>
</evidence>
<gene>
    <name evidence="13" type="ORF">ATL41_0338</name>
</gene>
<dbReference type="InterPro" id="IPR010627">
    <property type="entry name" value="Prepilin_pept_A24_N"/>
</dbReference>
<keyword evidence="9" id="KW-0645">Protease</keyword>
<dbReference type="InterPro" id="IPR014032">
    <property type="entry name" value="Peptidase_A24A_bac"/>
</dbReference>
<evidence type="ECO:0000259" key="12">
    <source>
        <dbReference type="Pfam" id="PF06750"/>
    </source>
</evidence>
<dbReference type="Proteomes" id="UP000221394">
    <property type="component" value="Unassembled WGS sequence"/>
</dbReference>
<keyword evidence="9 13" id="KW-0808">Transferase</keyword>
<comment type="catalytic activity">
    <reaction evidence="9">
        <text>Typically cleaves a -Gly-|-Phe- bond to release an N-terminal, basic peptide of 5-8 residues from type IV prepilin, and then N-methylates the new N-terminal amino group, the methyl donor being S-adenosyl-L-methionine.</text>
        <dbReference type="EC" id="3.4.23.43"/>
    </reaction>
</comment>
<evidence type="ECO:0000256" key="9">
    <source>
        <dbReference type="RuleBase" id="RU003794"/>
    </source>
</evidence>
<dbReference type="PANTHER" id="PTHR30487">
    <property type="entry name" value="TYPE 4 PREPILIN-LIKE PROTEINS LEADER PEPTIDE-PROCESSING ENZYME"/>
    <property type="match status" value="1"/>
</dbReference>
<dbReference type="GO" id="GO:0032259">
    <property type="term" value="P:methylation"/>
    <property type="evidence" value="ECO:0007669"/>
    <property type="project" value="UniProtKB-KW"/>
</dbReference>
<proteinExistence type="inferred from homology"/>
<dbReference type="InterPro" id="IPR000045">
    <property type="entry name" value="Prepilin_IV_endopep_pep"/>
</dbReference>
<dbReference type="GO" id="GO:0005886">
    <property type="term" value="C:plasma membrane"/>
    <property type="evidence" value="ECO:0007669"/>
    <property type="project" value="UniProtKB-SubCell"/>
</dbReference>
<accession>A0A2A9E9Z9</accession>
<feature type="domain" description="Prepilin type IV endopeptidase peptidase" evidence="11">
    <location>
        <begin position="120"/>
        <end position="227"/>
    </location>
</feature>
<sequence length="271" mass="28618">MSLVALDLSDGYVAGLALAIATLLGLAIGSFLNVVAWRVPRDESVLHPPSACPACHAPIRRRDNVPVVSWLLLRGRCRDCGEPISRRYPLVEIATAAVFVAVTLHFGISWALPAYLYVGAISVVLTLIDIDVHRLPDTIVLPSYGVVGALLVVASWGAGDWSAMWRALLCGAILFVFYFAVLVVYPSGMGFGDVKLSGVLGMALGWLGWGPFVVGAFGAFLLGGVFSAVLIATRRAGRKSGIPFGPWMIGGAALGVLVGAPLWDAYLGLML</sequence>
<keyword evidence="5 9" id="KW-0812">Transmembrane</keyword>
<dbReference type="EMBL" id="PDJH01000001">
    <property type="protein sequence ID" value="PFG35643.1"/>
    <property type="molecule type" value="Genomic_DNA"/>
</dbReference>
<dbReference type="Gene3D" id="1.20.120.1220">
    <property type="match status" value="1"/>
</dbReference>
<evidence type="ECO:0000256" key="6">
    <source>
        <dbReference type="ARBA" id="ARBA00022989"/>
    </source>
</evidence>
<evidence type="ECO:0000313" key="14">
    <source>
        <dbReference type="Proteomes" id="UP000221394"/>
    </source>
</evidence>
<evidence type="ECO:0000256" key="8">
    <source>
        <dbReference type="RuleBase" id="RU003793"/>
    </source>
</evidence>
<dbReference type="InterPro" id="IPR050882">
    <property type="entry name" value="Prepilin_peptidase/N-MTase"/>
</dbReference>
<dbReference type="RefSeq" id="WP_245854550.1">
    <property type="nucleotide sequence ID" value="NZ_PDJH01000001.1"/>
</dbReference>
<evidence type="ECO:0000256" key="7">
    <source>
        <dbReference type="ARBA" id="ARBA00023136"/>
    </source>
</evidence>
<evidence type="ECO:0000256" key="2">
    <source>
        <dbReference type="ARBA" id="ARBA00005801"/>
    </source>
</evidence>
<keyword evidence="9" id="KW-0378">Hydrolase</keyword>
<keyword evidence="9" id="KW-0511">Multifunctional enzyme</keyword>
<feature type="transmembrane region" description="Helical" evidence="10">
    <location>
        <begin position="164"/>
        <end position="185"/>
    </location>
</feature>
<dbReference type="AlphaFoldDB" id="A0A2A9E9Z9"/>
<reference evidence="13 14" key="1">
    <citation type="submission" date="2017-10" db="EMBL/GenBank/DDBJ databases">
        <title>Sequencing the genomes of 1000 actinobacteria strains.</title>
        <authorList>
            <person name="Klenk H.-P."/>
        </authorList>
    </citation>
    <scope>NUCLEOTIDE SEQUENCE [LARGE SCALE GENOMIC DNA]</scope>
    <source>
        <strain evidence="13 14">DSM 21574</strain>
    </source>
</reference>
<name>A0A2A9E9Z9_9MICO</name>
<feature type="transmembrane region" description="Helical" evidence="10">
    <location>
        <begin position="215"/>
        <end position="232"/>
    </location>
</feature>
<dbReference type="Pfam" id="PF06750">
    <property type="entry name" value="A24_N_bact"/>
    <property type="match status" value="1"/>
</dbReference>
<dbReference type="GO" id="GO:0004190">
    <property type="term" value="F:aspartic-type endopeptidase activity"/>
    <property type="evidence" value="ECO:0007669"/>
    <property type="project" value="UniProtKB-EC"/>
</dbReference>
<evidence type="ECO:0000256" key="4">
    <source>
        <dbReference type="ARBA" id="ARBA00022519"/>
    </source>
</evidence>
<dbReference type="Pfam" id="PF01478">
    <property type="entry name" value="Peptidase_A24"/>
    <property type="match status" value="1"/>
</dbReference>
<comment type="similarity">
    <text evidence="2 8">Belongs to the peptidase A24 family.</text>
</comment>
<evidence type="ECO:0000256" key="3">
    <source>
        <dbReference type="ARBA" id="ARBA00022475"/>
    </source>
</evidence>
<feature type="transmembrane region" description="Helical" evidence="10">
    <location>
        <begin position="114"/>
        <end position="132"/>
    </location>
</feature>
<evidence type="ECO:0000256" key="5">
    <source>
        <dbReference type="ARBA" id="ARBA00022692"/>
    </source>
</evidence>
<feature type="transmembrane region" description="Helical" evidence="10">
    <location>
        <begin position="244"/>
        <end position="263"/>
    </location>
</feature>
<keyword evidence="6 10" id="KW-1133">Transmembrane helix</keyword>
<organism evidence="13 14">
    <name type="scientific">Flavimobilis soli</name>
    <dbReference type="NCBI Taxonomy" id="442709"/>
    <lineage>
        <taxon>Bacteria</taxon>
        <taxon>Bacillati</taxon>
        <taxon>Actinomycetota</taxon>
        <taxon>Actinomycetes</taxon>
        <taxon>Micrococcales</taxon>
        <taxon>Jonesiaceae</taxon>
        <taxon>Flavimobilis</taxon>
    </lineage>
</organism>
<keyword evidence="9 13" id="KW-0489">Methyltransferase</keyword>
<dbReference type="EC" id="2.1.1.-" evidence="9"/>
<dbReference type="EC" id="3.4.23.43" evidence="9"/>
<comment type="function">
    <text evidence="9">Plays an essential role in type IV pili and type II pseudopili formation by proteolytically removing the leader sequence from substrate proteins and subsequently monomethylating the alpha-amino group of the newly exposed N-terminal phenylalanine.</text>
</comment>
<protein>
    <recommendedName>
        <fullName evidence="9">Prepilin leader peptidase/N-methyltransferase</fullName>
        <ecNumber evidence="9">2.1.1.-</ecNumber>
        <ecNumber evidence="9">3.4.23.43</ecNumber>
    </recommendedName>
</protein>
<feature type="domain" description="Prepilin peptidase A24 N-terminal" evidence="12">
    <location>
        <begin position="23"/>
        <end position="106"/>
    </location>
</feature>
<dbReference type="PANTHER" id="PTHR30487:SF0">
    <property type="entry name" value="PREPILIN LEADER PEPTIDASE_N-METHYLTRANSFERASE-RELATED"/>
    <property type="match status" value="1"/>
</dbReference>
<keyword evidence="4" id="KW-0997">Cell inner membrane</keyword>
<dbReference type="PRINTS" id="PR00864">
    <property type="entry name" value="PREPILNPTASE"/>
</dbReference>
<evidence type="ECO:0000256" key="10">
    <source>
        <dbReference type="SAM" id="Phobius"/>
    </source>
</evidence>
<feature type="transmembrane region" description="Helical" evidence="10">
    <location>
        <begin position="139"/>
        <end position="158"/>
    </location>
</feature>
<evidence type="ECO:0000256" key="1">
    <source>
        <dbReference type="ARBA" id="ARBA00004429"/>
    </source>
</evidence>
<dbReference type="GO" id="GO:0008168">
    <property type="term" value="F:methyltransferase activity"/>
    <property type="evidence" value="ECO:0007669"/>
    <property type="project" value="UniProtKB-KW"/>
</dbReference>
<evidence type="ECO:0000313" key="13">
    <source>
        <dbReference type="EMBL" id="PFG35643.1"/>
    </source>
</evidence>
<keyword evidence="3" id="KW-1003">Cell membrane</keyword>